<accession>A0ABT5BHM6</accession>
<dbReference type="RefSeq" id="WP_272005635.1">
    <property type="nucleotide sequence ID" value="NZ_JAQNDN010000021.1"/>
</dbReference>
<organism evidence="2 3">
    <name type="scientific">Nannocystis radixulma</name>
    <dbReference type="NCBI Taxonomy" id="2995305"/>
    <lineage>
        <taxon>Bacteria</taxon>
        <taxon>Pseudomonadati</taxon>
        <taxon>Myxococcota</taxon>
        <taxon>Polyangia</taxon>
        <taxon>Nannocystales</taxon>
        <taxon>Nannocystaceae</taxon>
        <taxon>Nannocystis</taxon>
    </lineage>
</organism>
<comment type="caution">
    <text evidence="2">The sequence shown here is derived from an EMBL/GenBank/DDBJ whole genome shotgun (WGS) entry which is preliminary data.</text>
</comment>
<keyword evidence="1" id="KW-0732">Signal</keyword>
<dbReference type="EMBL" id="JAQNDN010000021">
    <property type="protein sequence ID" value="MDC0673105.1"/>
    <property type="molecule type" value="Genomic_DNA"/>
</dbReference>
<evidence type="ECO:0000313" key="2">
    <source>
        <dbReference type="EMBL" id="MDC0673105.1"/>
    </source>
</evidence>
<name>A0ABT5BHM6_9BACT</name>
<feature type="signal peptide" evidence="1">
    <location>
        <begin position="1"/>
        <end position="22"/>
    </location>
</feature>
<sequence length="174" mass="19270">MFARPALALALAALLLPSSSCGPEIEQLPPSGIYRMTAVTLDNDCHPKLDDDTTGKDVVKVTADWIKVPFVDYLAISETCEECVALAGYLFMQVDRDPETGAYAVDWQGGACARSRRIEVEPVDGETVRNRITEEWRDDGSCAWAGEGCTVVREYTYELVEPCDDCEFPLHQDE</sequence>
<reference evidence="2 3" key="1">
    <citation type="submission" date="2022-11" db="EMBL/GenBank/DDBJ databases">
        <title>Minimal conservation of predation-associated metabolite biosynthetic gene clusters underscores biosynthetic potential of Myxococcota including descriptions for ten novel species: Archangium lansinium sp. nov., Myxococcus landrumus sp. nov., Nannocystis bai.</title>
        <authorList>
            <person name="Ahearne A."/>
            <person name="Stevens C."/>
            <person name="Dowd S."/>
        </authorList>
    </citation>
    <scope>NUCLEOTIDE SEQUENCE [LARGE SCALE GENOMIC DNA]</scope>
    <source>
        <strain evidence="2 3">NCELM</strain>
    </source>
</reference>
<evidence type="ECO:0008006" key="4">
    <source>
        <dbReference type="Google" id="ProtNLM"/>
    </source>
</evidence>
<proteinExistence type="predicted"/>
<gene>
    <name evidence="2" type="ORF">POL58_35460</name>
</gene>
<feature type="chain" id="PRO_5045801704" description="Lipoprotein" evidence="1">
    <location>
        <begin position="23"/>
        <end position="174"/>
    </location>
</feature>
<evidence type="ECO:0000313" key="3">
    <source>
        <dbReference type="Proteomes" id="UP001217838"/>
    </source>
</evidence>
<protein>
    <recommendedName>
        <fullName evidence="4">Lipoprotein</fullName>
    </recommendedName>
</protein>
<evidence type="ECO:0000256" key="1">
    <source>
        <dbReference type="SAM" id="SignalP"/>
    </source>
</evidence>
<keyword evidence="3" id="KW-1185">Reference proteome</keyword>
<dbReference type="Proteomes" id="UP001217838">
    <property type="component" value="Unassembled WGS sequence"/>
</dbReference>